<comment type="subcellular location">
    <subcellularLocation>
        <location evidence="2">Endoplasmic reticulum membrane</location>
        <topology evidence="2">Multi-pass membrane protein</topology>
    </subcellularLocation>
</comment>
<dbReference type="AlphaFoldDB" id="A0A835L9U6"/>
<proteinExistence type="inferred from homology"/>
<evidence type="ECO:0000313" key="17">
    <source>
        <dbReference type="Proteomes" id="UP000631114"/>
    </source>
</evidence>
<comment type="cofactor">
    <cofactor evidence="1">
        <name>Zn(2+)</name>
        <dbReference type="ChEBI" id="CHEBI:29105"/>
    </cofactor>
</comment>
<keyword evidence="14" id="KW-0275">Fatty acid biosynthesis</keyword>
<evidence type="ECO:0000256" key="3">
    <source>
        <dbReference type="ARBA" id="ARBA00009324"/>
    </source>
</evidence>
<keyword evidence="10" id="KW-1133">Transmembrane helix</keyword>
<dbReference type="InterPro" id="IPR006694">
    <property type="entry name" value="Fatty_acid_hydroxylase"/>
</dbReference>
<evidence type="ECO:0000256" key="10">
    <source>
        <dbReference type="ARBA" id="ARBA00022989"/>
    </source>
</evidence>
<evidence type="ECO:0000256" key="11">
    <source>
        <dbReference type="ARBA" id="ARBA00023002"/>
    </source>
</evidence>
<comment type="caution">
    <text evidence="16">The sequence shown here is derived from an EMBL/GenBank/DDBJ whole genome shotgun (WGS) entry which is preliminary data.</text>
</comment>
<evidence type="ECO:0000256" key="5">
    <source>
        <dbReference type="ARBA" id="ARBA00022692"/>
    </source>
</evidence>
<name>A0A835L9U6_9MAGN</name>
<keyword evidence="17" id="KW-1185">Reference proteome</keyword>
<sequence>SAIWEKLTRNGFISLLSAGKGQVLDPLQSGGLFQSFGYQLYVGLCSNPSKWDVTFWNLVKLISTPTTTPALVGGGLLGYVIYDCTHYYLHHGQPSNDVHKHLKRYHLNHHFRIQDKGFGITSALWDRVFGTLPPSKPYEKISQSKGS</sequence>
<keyword evidence="7" id="KW-0256">Endoplasmic reticulum</keyword>
<evidence type="ECO:0000256" key="6">
    <source>
        <dbReference type="ARBA" id="ARBA00022723"/>
    </source>
</evidence>
<feature type="domain" description="Fatty acid hydroxylase" evidence="15">
    <location>
        <begin position="61"/>
        <end position="131"/>
    </location>
</feature>
<dbReference type="InterPro" id="IPR014430">
    <property type="entry name" value="Scs7"/>
</dbReference>
<evidence type="ECO:0000256" key="8">
    <source>
        <dbReference type="ARBA" id="ARBA00022832"/>
    </source>
</evidence>
<reference evidence="16 17" key="1">
    <citation type="submission" date="2020-10" db="EMBL/GenBank/DDBJ databases">
        <title>The Coptis chinensis genome and diversification of protoberbering-type alkaloids.</title>
        <authorList>
            <person name="Wang B."/>
            <person name="Shu S."/>
            <person name="Song C."/>
            <person name="Liu Y."/>
        </authorList>
    </citation>
    <scope>NUCLEOTIDE SEQUENCE [LARGE SCALE GENOMIC DNA]</scope>
    <source>
        <strain evidence="16">HL-2020</strain>
        <tissue evidence="16">Leaf</tissue>
    </source>
</reference>
<keyword evidence="13" id="KW-0472">Membrane</keyword>
<keyword evidence="11" id="KW-0560">Oxidoreductase</keyword>
<protein>
    <recommendedName>
        <fullName evidence="15">Fatty acid hydroxylase domain-containing protein</fullName>
    </recommendedName>
</protein>
<organism evidence="16 17">
    <name type="scientific">Coptis chinensis</name>
    <dbReference type="NCBI Taxonomy" id="261450"/>
    <lineage>
        <taxon>Eukaryota</taxon>
        <taxon>Viridiplantae</taxon>
        <taxon>Streptophyta</taxon>
        <taxon>Embryophyta</taxon>
        <taxon>Tracheophyta</taxon>
        <taxon>Spermatophyta</taxon>
        <taxon>Magnoliopsida</taxon>
        <taxon>Ranunculales</taxon>
        <taxon>Ranunculaceae</taxon>
        <taxon>Coptidoideae</taxon>
        <taxon>Coptis</taxon>
    </lineage>
</organism>
<accession>A0A835L9U6</accession>
<feature type="non-terminal residue" evidence="16">
    <location>
        <position position="1"/>
    </location>
</feature>
<dbReference type="GO" id="GO:0005789">
    <property type="term" value="C:endoplasmic reticulum membrane"/>
    <property type="evidence" value="ECO:0007669"/>
    <property type="project" value="UniProtKB-SubCell"/>
</dbReference>
<keyword evidence="8" id="KW-0276">Fatty acid metabolism</keyword>
<dbReference type="Pfam" id="PF04116">
    <property type="entry name" value="FA_hydroxylase"/>
    <property type="match status" value="1"/>
</dbReference>
<evidence type="ECO:0000256" key="9">
    <source>
        <dbReference type="ARBA" id="ARBA00022833"/>
    </source>
</evidence>
<dbReference type="GO" id="GO:0080132">
    <property type="term" value="F:fatty acid 2-hydroxylase activity"/>
    <property type="evidence" value="ECO:0007669"/>
    <property type="project" value="InterPro"/>
</dbReference>
<keyword evidence="5" id="KW-0812">Transmembrane</keyword>
<keyword evidence="4" id="KW-0444">Lipid biosynthesis</keyword>
<gene>
    <name evidence="16" type="ORF">IFM89_002604</name>
</gene>
<evidence type="ECO:0000256" key="7">
    <source>
        <dbReference type="ARBA" id="ARBA00022824"/>
    </source>
</evidence>
<dbReference type="EMBL" id="JADFTS010000009">
    <property type="protein sequence ID" value="KAF9587423.1"/>
    <property type="molecule type" value="Genomic_DNA"/>
</dbReference>
<evidence type="ECO:0000313" key="16">
    <source>
        <dbReference type="EMBL" id="KAF9587423.1"/>
    </source>
</evidence>
<evidence type="ECO:0000256" key="13">
    <source>
        <dbReference type="ARBA" id="ARBA00023136"/>
    </source>
</evidence>
<keyword evidence="12" id="KW-0443">Lipid metabolism</keyword>
<dbReference type="PANTHER" id="PTHR12863">
    <property type="entry name" value="FATTY ACID HYDROXYLASE"/>
    <property type="match status" value="1"/>
</dbReference>
<evidence type="ECO:0000256" key="2">
    <source>
        <dbReference type="ARBA" id="ARBA00004477"/>
    </source>
</evidence>
<evidence type="ECO:0000256" key="14">
    <source>
        <dbReference type="ARBA" id="ARBA00023160"/>
    </source>
</evidence>
<dbReference type="GO" id="GO:0006633">
    <property type="term" value="P:fatty acid biosynthetic process"/>
    <property type="evidence" value="ECO:0007669"/>
    <property type="project" value="UniProtKB-KW"/>
</dbReference>
<evidence type="ECO:0000256" key="1">
    <source>
        <dbReference type="ARBA" id="ARBA00001947"/>
    </source>
</evidence>
<evidence type="ECO:0000256" key="12">
    <source>
        <dbReference type="ARBA" id="ARBA00023098"/>
    </source>
</evidence>
<dbReference type="Proteomes" id="UP000631114">
    <property type="component" value="Unassembled WGS sequence"/>
</dbReference>
<evidence type="ECO:0000256" key="4">
    <source>
        <dbReference type="ARBA" id="ARBA00022516"/>
    </source>
</evidence>
<dbReference type="GO" id="GO:0005506">
    <property type="term" value="F:iron ion binding"/>
    <property type="evidence" value="ECO:0007669"/>
    <property type="project" value="InterPro"/>
</dbReference>
<dbReference type="OrthoDB" id="260519at2759"/>
<dbReference type="PANTHER" id="PTHR12863:SF1">
    <property type="entry name" value="FATTY ACID 2-HYDROXYLASE"/>
    <property type="match status" value="1"/>
</dbReference>
<comment type="similarity">
    <text evidence="3">Belongs to the sterol desaturase family.</text>
</comment>
<evidence type="ECO:0000259" key="15">
    <source>
        <dbReference type="Pfam" id="PF04116"/>
    </source>
</evidence>
<keyword evidence="6" id="KW-0479">Metal-binding</keyword>
<keyword evidence="9" id="KW-0862">Zinc</keyword>